<dbReference type="InterPro" id="IPR045032">
    <property type="entry name" value="PEL"/>
</dbReference>
<name>A0A2L0ETQ0_SORCE</name>
<evidence type="ECO:0000256" key="4">
    <source>
        <dbReference type="ARBA" id="ARBA00012272"/>
    </source>
</evidence>
<feature type="compositionally biased region" description="Gly residues" evidence="10">
    <location>
        <begin position="71"/>
        <end position="81"/>
    </location>
</feature>
<evidence type="ECO:0000256" key="3">
    <source>
        <dbReference type="ARBA" id="ARBA00005220"/>
    </source>
</evidence>
<dbReference type="GO" id="GO:0045490">
    <property type="term" value="P:pectin catabolic process"/>
    <property type="evidence" value="ECO:0007669"/>
    <property type="project" value="UniProtKB-UniPathway"/>
</dbReference>
<keyword evidence="9" id="KW-0624">Polysaccharide degradation</keyword>
<dbReference type="OrthoDB" id="5501204at2"/>
<evidence type="ECO:0000256" key="11">
    <source>
        <dbReference type="SAM" id="SignalP"/>
    </source>
</evidence>
<evidence type="ECO:0000256" key="5">
    <source>
        <dbReference type="ARBA" id="ARBA00022723"/>
    </source>
</evidence>
<keyword evidence="9" id="KW-0119">Carbohydrate metabolism</keyword>
<dbReference type="Gene3D" id="2.160.20.10">
    <property type="entry name" value="Single-stranded right-handed beta-helix, Pectin lyase-like"/>
    <property type="match status" value="1"/>
</dbReference>
<dbReference type="UniPathway" id="UPA00545">
    <property type="reaction ID" value="UER00824"/>
</dbReference>
<feature type="compositionally biased region" description="Low complexity" evidence="10">
    <location>
        <begin position="51"/>
        <end position="70"/>
    </location>
</feature>
<proteinExistence type="inferred from homology"/>
<keyword evidence="9" id="KW-0964">Secreted</keyword>
<feature type="domain" description="Pectate lyase" evidence="12">
    <location>
        <begin position="110"/>
        <end position="340"/>
    </location>
</feature>
<dbReference type="GO" id="GO:0005576">
    <property type="term" value="C:extracellular region"/>
    <property type="evidence" value="ECO:0007669"/>
    <property type="project" value="UniProtKB-SubCell"/>
</dbReference>
<dbReference type="InterPro" id="IPR018082">
    <property type="entry name" value="AmbAllergen"/>
</dbReference>
<comment type="catalytic activity">
    <reaction evidence="1">
        <text>Eliminative cleavage of (1-&gt;4)-alpha-D-galacturonan to give oligosaccharides with 4-deoxy-alpha-D-galact-4-enuronosyl groups at their non-reducing ends.</text>
        <dbReference type="EC" id="4.2.2.2"/>
    </reaction>
</comment>
<dbReference type="GO" id="GO:0030570">
    <property type="term" value="F:pectate lyase activity"/>
    <property type="evidence" value="ECO:0007669"/>
    <property type="project" value="UniProtKB-EC"/>
</dbReference>
<dbReference type="PANTHER" id="PTHR31683:SF18">
    <property type="entry name" value="PECTATE LYASE 21-RELATED"/>
    <property type="match status" value="1"/>
</dbReference>
<dbReference type="EC" id="4.2.2.2" evidence="4"/>
<protein>
    <recommendedName>
        <fullName evidence="4">pectate lyase</fullName>
        <ecNumber evidence="4">4.2.2.2</ecNumber>
    </recommendedName>
</protein>
<dbReference type="GO" id="GO:0046872">
    <property type="term" value="F:metal ion binding"/>
    <property type="evidence" value="ECO:0007669"/>
    <property type="project" value="UniProtKB-KW"/>
</dbReference>
<evidence type="ECO:0000256" key="6">
    <source>
        <dbReference type="ARBA" id="ARBA00022729"/>
    </source>
</evidence>
<dbReference type="PANTHER" id="PTHR31683">
    <property type="entry name" value="PECTATE LYASE 18-RELATED"/>
    <property type="match status" value="1"/>
</dbReference>
<keyword evidence="5" id="KW-0479">Metal-binding</keyword>
<evidence type="ECO:0000313" key="14">
    <source>
        <dbReference type="Proteomes" id="UP000238348"/>
    </source>
</evidence>
<dbReference type="RefSeq" id="WP_159397121.1">
    <property type="nucleotide sequence ID" value="NZ_CP012673.1"/>
</dbReference>
<comment type="cofactor">
    <cofactor evidence="2">
        <name>Ca(2+)</name>
        <dbReference type="ChEBI" id="CHEBI:29108"/>
    </cofactor>
</comment>
<dbReference type="InterPro" id="IPR012334">
    <property type="entry name" value="Pectin_lyas_fold"/>
</dbReference>
<feature type="compositionally biased region" description="Gly residues" evidence="10">
    <location>
        <begin position="33"/>
        <end position="50"/>
    </location>
</feature>
<gene>
    <name evidence="13" type="ORF">SOCE26_041210</name>
</gene>
<dbReference type="InterPro" id="IPR011050">
    <property type="entry name" value="Pectin_lyase_fold/virulence"/>
</dbReference>
<organism evidence="13 14">
    <name type="scientific">Sorangium cellulosum</name>
    <name type="common">Polyangium cellulosum</name>
    <dbReference type="NCBI Taxonomy" id="56"/>
    <lineage>
        <taxon>Bacteria</taxon>
        <taxon>Pseudomonadati</taxon>
        <taxon>Myxococcota</taxon>
        <taxon>Polyangia</taxon>
        <taxon>Polyangiales</taxon>
        <taxon>Polyangiaceae</taxon>
        <taxon>Sorangium</taxon>
    </lineage>
</organism>
<keyword evidence="7" id="KW-0106">Calcium</keyword>
<sequence>MKNRTWCLAELALVCALAMGCSDGAAPGDTSSSGGGGGGAPAPGPGGGPAAGSTTTATGGATSSPTSSASGAGGGPASSGAGAGGGAADASLIGFAAYDADGLATTTGGSGGEVVTVTSYADLVAALADDAPRVVRISGTIVGGGAPMLRVRSNKTLLGVGADATIDGFGFDVSGWTEELSASTGGTCTSATPEGYTPVSNVIIRNLTFVNSPDDSVNVPCFSHHVWIDHNTFERGHDGSVDVKRGSDWVTVSWNHFHQTDKSMLLGHDDDNGAQDTGKLHVTYHHNWFDHSNQRHPRVRFGHAHVFNNFADGLGDYMVGKGVGCSIHADGNFLQNAEAATDDYGGTDITWTESNLVDAATDPAVANGRGFDPSQFYAWSPDPAEEIPTLVPAGAGAGVLSGDEH</sequence>
<dbReference type="SMART" id="SM00656">
    <property type="entry name" value="Amb_all"/>
    <property type="match status" value="1"/>
</dbReference>
<accession>A0A2L0ETQ0</accession>
<evidence type="ECO:0000256" key="8">
    <source>
        <dbReference type="ARBA" id="ARBA00023239"/>
    </source>
</evidence>
<feature type="chain" id="PRO_5014707595" description="pectate lyase" evidence="11">
    <location>
        <begin position="26"/>
        <end position="405"/>
    </location>
</feature>
<dbReference type="Proteomes" id="UP000238348">
    <property type="component" value="Chromosome"/>
</dbReference>
<reference evidence="13 14" key="1">
    <citation type="submission" date="2015-09" db="EMBL/GenBank/DDBJ databases">
        <title>Sorangium comparison.</title>
        <authorList>
            <person name="Zaburannyi N."/>
            <person name="Bunk B."/>
            <person name="Overmann J."/>
            <person name="Mueller R."/>
        </authorList>
    </citation>
    <scope>NUCLEOTIDE SEQUENCE [LARGE SCALE GENOMIC DNA]</scope>
    <source>
        <strain evidence="13 14">So ce26</strain>
    </source>
</reference>
<evidence type="ECO:0000256" key="2">
    <source>
        <dbReference type="ARBA" id="ARBA00001913"/>
    </source>
</evidence>
<dbReference type="PROSITE" id="PS51257">
    <property type="entry name" value="PROKAR_LIPOPROTEIN"/>
    <property type="match status" value="1"/>
</dbReference>
<dbReference type="SUPFAM" id="SSF51126">
    <property type="entry name" value="Pectin lyase-like"/>
    <property type="match status" value="1"/>
</dbReference>
<evidence type="ECO:0000256" key="1">
    <source>
        <dbReference type="ARBA" id="ARBA00000695"/>
    </source>
</evidence>
<dbReference type="AlphaFoldDB" id="A0A2L0ETQ0"/>
<evidence type="ECO:0000256" key="10">
    <source>
        <dbReference type="SAM" id="MobiDB-lite"/>
    </source>
</evidence>
<evidence type="ECO:0000259" key="12">
    <source>
        <dbReference type="SMART" id="SM00656"/>
    </source>
</evidence>
<evidence type="ECO:0000256" key="7">
    <source>
        <dbReference type="ARBA" id="ARBA00022837"/>
    </source>
</evidence>
<keyword evidence="8 9" id="KW-0456">Lyase</keyword>
<comment type="pathway">
    <text evidence="3">Glycan metabolism; pectin degradation; 2-dehydro-3-deoxy-D-gluconate from pectin: step 2/5.</text>
</comment>
<dbReference type="PRINTS" id="PR00807">
    <property type="entry name" value="AMBALLERGEN"/>
</dbReference>
<feature type="region of interest" description="Disordered" evidence="10">
    <location>
        <begin position="26"/>
        <end position="81"/>
    </location>
</feature>
<evidence type="ECO:0000313" key="13">
    <source>
        <dbReference type="EMBL" id="AUX42688.1"/>
    </source>
</evidence>
<dbReference type="InterPro" id="IPR002022">
    <property type="entry name" value="Pec_lyase"/>
</dbReference>
<keyword evidence="6 11" id="KW-0732">Signal</keyword>
<dbReference type="EMBL" id="CP012673">
    <property type="protein sequence ID" value="AUX42688.1"/>
    <property type="molecule type" value="Genomic_DNA"/>
</dbReference>
<comment type="similarity">
    <text evidence="9">Belongs to the polysaccharide lyase 1 family.</text>
</comment>
<feature type="signal peptide" evidence="11">
    <location>
        <begin position="1"/>
        <end position="25"/>
    </location>
</feature>
<dbReference type="Pfam" id="PF00544">
    <property type="entry name" value="Pectate_lyase_4"/>
    <property type="match status" value="1"/>
</dbReference>
<evidence type="ECO:0000256" key="9">
    <source>
        <dbReference type="RuleBase" id="RU361173"/>
    </source>
</evidence>
<comment type="subcellular location">
    <subcellularLocation>
        <location evidence="9">Secreted</location>
    </subcellularLocation>
</comment>